<evidence type="ECO:0000313" key="1">
    <source>
        <dbReference type="EMBL" id="SVB12549.1"/>
    </source>
</evidence>
<dbReference type="SUPFAM" id="SSF51126">
    <property type="entry name" value="Pectin lyase-like"/>
    <property type="match status" value="1"/>
</dbReference>
<evidence type="ECO:0008006" key="2">
    <source>
        <dbReference type="Google" id="ProtNLM"/>
    </source>
</evidence>
<dbReference type="Gene3D" id="2.160.20.10">
    <property type="entry name" value="Single-stranded right-handed beta-helix, Pectin lyase-like"/>
    <property type="match status" value="2"/>
</dbReference>
<feature type="non-terminal residue" evidence="1">
    <location>
        <position position="650"/>
    </location>
</feature>
<organism evidence="1">
    <name type="scientific">marine metagenome</name>
    <dbReference type="NCBI Taxonomy" id="408172"/>
    <lineage>
        <taxon>unclassified sequences</taxon>
        <taxon>metagenomes</taxon>
        <taxon>ecological metagenomes</taxon>
    </lineage>
</organism>
<protein>
    <recommendedName>
        <fullName evidence="2">Right handed beta helix domain-containing protein</fullName>
    </recommendedName>
</protein>
<dbReference type="PANTHER" id="PTHR36453">
    <property type="entry name" value="SECRETED PROTEIN-RELATED"/>
    <property type="match status" value="1"/>
</dbReference>
<gene>
    <name evidence="1" type="ORF">METZ01_LOCUS165403</name>
</gene>
<reference evidence="1" key="1">
    <citation type="submission" date="2018-05" db="EMBL/GenBank/DDBJ databases">
        <authorList>
            <person name="Lanie J.A."/>
            <person name="Ng W.-L."/>
            <person name="Kazmierczak K.M."/>
            <person name="Andrzejewski T.M."/>
            <person name="Davidsen T.M."/>
            <person name="Wayne K.J."/>
            <person name="Tettelin H."/>
            <person name="Glass J.I."/>
            <person name="Rusch D."/>
            <person name="Podicherti R."/>
            <person name="Tsui H.-C.T."/>
            <person name="Winkler M.E."/>
        </authorList>
    </citation>
    <scope>NUCLEOTIDE SEQUENCE</scope>
</reference>
<dbReference type="EMBL" id="UINC01029589">
    <property type="protein sequence ID" value="SVB12549.1"/>
    <property type="molecule type" value="Genomic_DNA"/>
</dbReference>
<name>A0A382BG17_9ZZZZ</name>
<dbReference type="InterPro" id="IPR012334">
    <property type="entry name" value="Pectin_lyas_fold"/>
</dbReference>
<sequence length="650" mass="73387">MSIDRITSLLKLTLFLILSFLDAETLYVDGSSSCSSPNGGLECPYITIQDAMDNVQPGDIVLIRAGNYFEHVKFSGIATGEQPIIVEAYPDEQVVISGTTPINQDWESYNNNGHTIYKTHLDTTAIAEQMGERFKTVYQLFINDRMMIPSQIINYANPTDPTTGTPDFPEPGTVWDGKPDEFNQTKLLIDVDSPEEWSYSDSTGELFIFTSDGLSPEGNNIRIRVLDRVLTSGALTAYPNGIPYGIDGAEHVTFRGIEFYAGAVGLYGTHHFTLEDCKFFYSTDNGGFNQNTPGLIYPSSMNQFLSGSHASVIDCVFKFINDYPLNINDCDSSLVENCLFEYNDWTNGTHHWLWNGYSTPCTVRYVTIQNSMSPGIFTGIRSLVEYCMIRNLYEGPTYDGEEGNMLDGASIQRNSTSTYLSTTRYCWIIHGGNINGFRFDSNPGGIYGKIHHMVSIRNRRGFRLKGDHHQIHHLLAYDNQTKDISLPEYKYTNNEGNFNTVFTNSASEEMYECAAPNCSRFGDGWLDYDQDARDSVGLWEGPGNAEYVLEFIGNDFKQDWGKPQLELKTYYSRYLSMDRQSYDFRPREGSRFIDTGAIVDSINDGVDYNYPHPVSFPGQNRHFVGSAPDIGPYEYGDSVYWIPGYRYSYP</sequence>
<dbReference type="AlphaFoldDB" id="A0A382BG17"/>
<dbReference type="PANTHER" id="PTHR36453:SF1">
    <property type="entry name" value="RIGHT HANDED BETA HELIX DOMAIN-CONTAINING PROTEIN"/>
    <property type="match status" value="1"/>
</dbReference>
<dbReference type="InterPro" id="IPR011050">
    <property type="entry name" value="Pectin_lyase_fold/virulence"/>
</dbReference>
<proteinExistence type="predicted"/>
<accession>A0A382BG17</accession>